<dbReference type="SUPFAM" id="SSF50249">
    <property type="entry name" value="Nucleic acid-binding proteins"/>
    <property type="match status" value="1"/>
</dbReference>
<accession>A0A3M6UYU4</accession>
<evidence type="ECO:0000256" key="6">
    <source>
        <dbReference type="ARBA" id="ARBA00022801"/>
    </source>
</evidence>
<evidence type="ECO:0000313" key="19">
    <source>
        <dbReference type="Proteomes" id="UP000275408"/>
    </source>
</evidence>
<dbReference type="InterPro" id="IPR012340">
    <property type="entry name" value="NA-bd_OB-fold"/>
</dbReference>
<evidence type="ECO:0000256" key="1">
    <source>
        <dbReference type="ARBA" id="ARBA00004123"/>
    </source>
</evidence>
<dbReference type="Pfam" id="PF17207">
    <property type="entry name" value="MCM_OB"/>
    <property type="match status" value="1"/>
</dbReference>
<dbReference type="GO" id="GO:0000724">
    <property type="term" value="P:double-strand break repair via homologous recombination"/>
    <property type="evidence" value="ECO:0007669"/>
    <property type="project" value="TreeGrafter"/>
</dbReference>
<dbReference type="Gene3D" id="3.40.50.300">
    <property type="entry name" value="P-loop containing nucleotide triphosphate hydrolases"/>
    <property type="match status" value="1"/>
</dbReference>
<keyword evidence="19" id="KW-1185">Reference proteome</keyword>
<dbReference type="PRINTS" id="PR01657">
    <property type="entry name" value="MCMFAMILY"/>
</dbReference>
<dbReference type="InterPro" id="IPR027417">
    <property type="entry name" value="P-loop_NTPase"/>
</dbReference>
<organism evidence="18 19">
    <name type="scientific">Pocillopora damicornis</name>
    <name type="common">Cauliflower coral</name>
    <name type="synonym">Millepora damicornis</name>
    <dbReference type="NCBI Taxonomy" id="46731"/>
    <lineage>
        <taxon>Eukaryota</taxon>
        <taxon>Metazoa</taxon>
        <taxon>Cnidaria</taxon>
        <taxon>Anthozoa</taxon>
        <taxon>Hexacorallia</taxon>
        <taxon>Scleractinia</taxon>
        <taxon>Astrocoeniina</taxon>
        <taxon>Pocilloporidae</taxon>
        <taxon>Pocillopora</taxon>
    </lineage>
</organism>
<dbReference type="CDD" id="cd17760">
    <property type="entry name" value="MCM9"/>
    <property type="match status" value="1"/>
</dbReference>
<dbReference type="OrthoDB" id="271325at2759"/>
<dbReference type="AlphaFoldDB" id="A0A3M6UYU4"/>
<evidence type="ECO:0000256" key="9">
    <source>
        <dbReference type="ARBA" id="ARBA00023125"/>
    </source>
</evidence>
<dbReference type="EMBL" id="RCHS01000439">
    <property type="protein sequence ID" value="RMX58851.1"/>
    <property type="molecule type" value="Genomic_DNA"/>
</dbReference>
<dbReference type="FunFam" id="3.40.50.300:FF:000671">
    <property type="entry name" value="DNA helicase MCM9 isoform X1"/>
    <property type="match status" value="1"/>
</dbReference>
<feature type="compositionally biased region" description="Polar residues" evidence="16">
    <location>
        <begin position="661"/>
        <end position="681"/>
    </location>
</feature>
<keyword evidence="7" id="KW-0347">Helicase</keyword>
<dbReference type="InterPro" id="IPR041562">
    <property type="entry name" value="MCM_lid"/>
</dbReference>
<evidence type="ECO:0000256" key="8">
    <source>
        <dbReference type="ARBA" id="ARBA00022840"/>
    </source>
</evidence>
<dbReference type="EC" id="3.6.4.12" evidence="3"/>
<evidence type="ECO:0000256" key="7">
    <source>
        <dbReference type="ARBA" id="ARBA00022806"/>
    </source>
</evidence>
<dbReference type="PROSITE" id="PS50051">
    <property type="entry name" value="MCM_2"/>
    <property type="match status" value="1"/>
</dbReference>
<gene>
    <name evidence="18" type="ORF">pdam_00014485</name>
</gene>
<dbReference type="GO" id="GO:0017116">
    <property type="term" value="F:single-stranded DNA helicase activity"/>
    <property type="evidence" value="ECO:0007669"/>
    <property type="project" value="TreeGrafter"/>
</dbReference>
<comment type="subcellular location">
    <subcellularLocation>
        <location evidence="1">Nucleus</location>
    </subcellularLocation>
</comment>
<comment type="catalytic activity">
    <reaction evidence="14">
        <text>ATP + H2O = ADP + phosphate + H(+)</text>
        <dbReference type="Rhea" id="RHEA:13065"/>
        <dbReference type="ChEBI" id="CHEBI:15377"/>
        <dbReference type="ChEBI" id="CHEBI:15378"/>
        <dbReference type="ChEBI" id="CHEBI:30616"/>
        <dbReference type="ChEBI" id="CHEBI:43474"/>
        <dbReference type="ChEBI" id="CHEBI:456216"/>
        <dbReference type="EC" id="3.6.4.12"/>
    </reaction>
</comment>
<dbReference type="InterPro" id="IPR058768">
    <property type="entry name" value="MCM9_N"/>
</dbReference>
<evidence type="ECO:0000256" key="15">
    <source>
        <dbReference type="RuleBase" id="RU004070"/>
    </source>
</evidence>
<dbReference type="Gene3D" id="2.40.50.140">
    <property type="entry name" value="Nucleic acid-binding proteins"/>
    <property type="match status" value="1"/>
</dbReference>
<proteinExistence type="inferred from homology"/>
<dbReference type="PANTHER" id="PTHR11630">
    <property type="entry name" value="DNA REPLICATION LICENSING FACTOR MCM FAMILY MEMBER"/>
    <property type="match status" value="1"/>
</dbReference>
<sequence>MSQAVRREENEYIAIFQAFLEEHHKEDILNVLMADDPSSQYCVVVNVLELFDSNIEVSQKLLADPNKMLPLFDGALAQAAVSIMQESTTQISMSFKAHLHVRLSNLPICPELRRDKIPKTSDIGRFLAISGTVIRVSTVKLLEYERDYICARCKHIFGVQADFEQFYSIPKPSKCPSSKECNSNKFSCLSDGASEPKSCRDYQEIKIQEQVQKLAVGTIPRSMWVILEDDLVDCCKAGDDITVCGVVMRRWKPVFPDSRCDLEVVFKANHVSVNNEQKATVLVTEELKREFAEFWERFKQSPLQGRNHILSSFCPQVYGLYAVKLAVALILIGGVQRVDASGTRVRGESHLLLVGDPGTGKSQFLKYAAKIMPRSVLTTGIGSTSAGLTVAAVRDSGEWQLEAGALVLADGGLCCIDEFNSIQEHDRTCIHEAMEQQTISVAKAGMVCKLSTRTTVLAATNPKGPYDPSESLSVNIAVASPLLSRFDLLLVLHDARNEEWDRIVSSFILEGKGLSTTASSSEPLWSMEKMQAYFCYVKTLKPQLTPESNRILSRYYHCQRQADLRNAARTTIRLLESLIRLAQAHARLMCREFVTVQDAITAVTCVECSMQNSALLGSMNALHTKFPDDPQEEYSRQAKLVLKRLQLNDMVAAIDQAQTTGAGNNSYVSGNDVENNNQDAQVDSRANDKDKKNSSSSDEENYKLTNDSNVSKDFTELYSPDQLTGVFPIASSNVGTDTLTESVLDKVSVCEKSVRSKETNNINNSNGRTSLRNPSALRTVLNSNENVNFASSANGSRISSFSLEKSKNIIQMFSKKPVIEATTTVTRNSSGAPQKENCNIFTTEELDEADLEVEWPSDVLSSCAKEGNGNSRNVLRVTNKTYK</sequence>
<evidence type="ECO:0000256" key="14">
    <source>
        <dbReference type="ARBA" id="ARBA00047995"/>
    </source>
</evidence>
<dbReference type="SMART" id="SM00350">
    <property type="entry name" value="MCM"/>
    <property type="match status" value="1"/>
</dbReference>
<dbReference type="InterPro" id="IPR003593">
    <property type="entry name" value="AAA+_ATPase"/>
</dbReference>
<dbReference type="STRING" id="46731.A0A3M6UYU4"/>
<dbReference type="Proteomes" id="UP000275408">
    <property type="component" value="Unassembled WGS sequence"/>
</dbReference>
<dbReference type="GO" id="GO:0042555">
    <property type="term" value="C:MCM complex"/>
    <property type="evidence" value="ECO:0007669"/>
    <property type="project" value="TreeGrafter"/>
</dbReference>
<dbReference type="Pfam" id="PF26066">
    <property type="entry name" value="MCM9_N"/>
    <property type="match status" value="1"/>
</dbReference>
<dbReference type="Pfam" id="PF00493">
    <property type="entry name" value="MCM"/>
    <property type="match status" value="1"/>
</dbReference>
<evidence type="ECO:0000256" key="4">
    <source>
        <dbReference type="ARBA" id="ARBA00022741"/>
    </source>
</evidence>
<evidence type="ECO:0000256" key="3">
    <source>
        <dbReference type="ARBA" id="ARBA00012551"/>
    </source>
</evidence>
<dbReference type="SUPFAM" id="SSF52540">
    <property type="entry name" value="P-loop containing nucleoside triphosphate hydrolases"/>
    <property type="match status" value="1"/>
</dbReference>
<evidence type="ECO:0000259" key="17">
    <source>
        <dbReference type="PROSITE" id="PS50051"/>
    </source>
</evidence>
<dbReference type="SMART" id="SM00382">
    <property type="entry name" value="AAA"/>
    <property type="match status" value="1"/>
</dbReference>
<dbReference type="InterPro" id="IPR031327">
    <property type="entry name" value="MCM"/>
</dbReference>
<keyword evidence="11" id="KW-0539">Nucleus</keyword>
<dbReference type="GO" id="GO:0005524">
    <property type="term" value="F:ATP binding"/>
    <property type="evidence" value="ECO:0007669"/>
    <property type="project" value="UniProtKB-KW"/>
</dbReference>
<feature type="domain" description="MCM C-terminal AAA(+) ATPase" evidence="17">
    <location>
        <begin position="305"/>
        <end position="508"/>
    </location>
</feature>
<dbReference type="PANTHER" id="PTHR11630:SF48">
    <property type="entry name" value="DNA HELICASE MCM9"/>
    <property type="match status" value="1"/>
</dbReference>
<evidence type="ECO:0000256" key="16">
    <source>
        <dbReference type="SAM" id="MobiDB-lite"/>
    </source>
</evidence>
<evidence type="ECO:0000256" key="5">
    <source>
        <dbReference type="ARBA" id="ARBA00022763"/>
    </source>
</evidence>
<keyword evidence="6" id="KW-0378">Hydrolase</keyword>
<dbReference type="GO" id="GO:0016787">
    <property type="term" value="F:hydrolase activity"/>
    <property type="evidence" value="ECO:0007669"/>
    <property type="project" value="UniProtKB-KW"/>
</dbReference>
<dbReference type="InterPro" id="IPR001208">
    <property type="entry name" value="MCM_dom"/>
</dbReference>
<evidence type="ECO:0000256" key="12">
    <source>
        <dbReference type="ARBA" id="ARBA00041085"/>
    </source>
</evidence>
<feature type="region of interest" description="Disordered" evidence="16">
    <location>
        <begin position="661"/>
        <end position="707"/>
    </location>
</feature>
<dbReference type="InterPro" id="IPR033762">
    <property type="entry name" value="MCM_OB"/>
</dbReference>
<keyword evidence="8 15" id="KW-0067">ATP-binding</keyword>
<dbReference type="GO" id="GO:0005634">
    <property type="term" value="C:nucleus"/>
    <property type="evidence" value="ECO:0007669"/>
    <property type="project" value="UniProtKB-SubCell"/>
</dbReference>
<keyword evidence="9 15" id="KW-0238">DNA-binding</keyword>
<keyword evidence="10" id="KW-0234">DNA repair</keyword>
<reference evidence="18 19" key="1">
    <citation type="journal article" date="2018" name="Sci. Rep.">
        <title>Comparative analysis of the Pocillopora damicornis genome highlights role of immune system in coral evolution.</title>
        <authorList>
            <person name="Cunning R."/>
            <person name="Bay R.A."/>
            <person name="Gillette P."/>
            <person name="Baker A.C."/>
            <person name="Traylor-Knowles N."/>
        </authorList>
    </citation>
    <scope>NUCLEOTIDE SEQUENCE [LARGE SCALE GENOMIC DNA]</scope>
    <source>
        <strain evidence="18">RSMAS</strain>
        <tissue evidence="18">Whole animal</tissue>
    </source>
</reference>
<name>A0A3M6UYU4_POCDA</name>
<evidence type="ECO:0000256" key="2">
    <source>
        <dbReference type="ARBA" id="ARBA00008010"/>
    </source>
</evidence>
<dbReference type="Pfam" id="PF17855">
    <property type="entry name" value="MCM_lid"/>
    <property type="match status" value="1"/>
</dbReference>
<keyword evidence="5" id="KW-0227">DNA damage</keyword>
<evidence type="ECO:0000256" key="10">
    <source>
        <dbReference type="ARBA" id="ARBA00023204"/>
    </source>
</evidence>
<evidence type="ECO:0000313" key="18">
    <source>
        <dbReference type="EMBL" id="RMX58851.1"/>
    </source>
</evidence>
<dbReference type="GO" id="GO:0003697">
    <property type="term" value="F:single-stranded DNA binding"/>
    <property type="evidence" value="ECO:0007669"/>
    <property type="project" value="TreeGrafter"/>
</dbReference>
<comment type="caution">
    <text evidence="18">The sequence shown here is derived from an EMBL/GenBank/DDBJ whole genome shotgun (WGS) entry which is preliminary data.</text>
</comment>
<dbReference type="OMA" id="HYVKQHF"/>
<comment type="similarity">
    <text evidence="2 15">Belongs to the MCM family.</text>
</comment>
<evidence type="ECO:0000256" key="13">
    <source>
        <dbReference type="ARBA" id="ARBA00042301"/>
    </source>
</evidence>
<protein>
    <recommendedName>
        <fullName evidence="12">DNA helicase MCM9</fullName>
        <ecNumber evidence="3">3.6.4.12</ecNumber>
    </recommendedName>
    <alternativeName>
        <fullName evidence="13">Minichromosome maintenance 9</fullName>
    </alternativeName>
</protein>
<keyword evidence="4 15" id="KW-0547">Nucleotide-binding</keyword>
<evidence type="ECO:0000256" key="11">
    <source>
        <dbReference type="ARBA" id="ARBA00023242"/>
    </source>
</evidence>